<comment type="caution">
    <text evidence="2">The sequence shown here is derived from an EMBL/GenBank/DDBJ whole genome shotgun (WGS) entry which is preliminary data.</text>
</comment>
<evidence type="ECO:0000313" key="2">
    <source>
        <dbReference type="EMBL" id="MDX3706988.1"/>
    </source>
</evidence>
<sequence>MGEEDRGRLGVPAVFGQVQVRFEGLTAVGGVHLGRIGVGIGVGELAEDLAGDLAEGDLRARLLRGAELDAAHGQRGHHGQCHDGSSILSGAQRLGH</sequence>
<feature type="region of interest" description="Disordered" evidence="1">
    <location>
        <begin position="71"/>
        <end position="96"/>
    </location>
</feature>
<gene>
    <name evidence="2" type="ORF">PV662_46405</name>
</gene>
<proteinExistence type="predicted"/>
<organism evidence="2 3">
    <name type="scientific">Streptomyces europaeiscabiei</name>
    <dbReference type="NCBI Taxonomy" id="146819"/>
    <lineage>
        <taxon>Bacteria</taxon>
        <taxon>Bacillati</taxon>
        <taxon>Actinomycetota</taxon>
        <taxon>Actinomycetes</taxon>
        <taxon>Kitasatosporales</taxon>
        <taxon>Streptomycetaceae</taxon>
        <taxon>Streptomyces</taxon>
    </lineage>
</organism>
<evidence type="ECO:0000256" key="1">
    <source>
        <dbReference type="SAM" id="MobiDB-lite"/>
    </source>
</evidence>
<name>A0ABU4NW06_9ACTN</name>
<dbReference type="Proteomes" id="UP001271274">
    <property type="component" value="Unassembled WGS sequence"/>
</dbReference>
<protein>
    <submittedName>
        <fullName evidence="2">Uncharacterized protein</fullName>
    </submittedName>
</protein>
<keyword evidence="3" id="KW-1185">Reference proteome</keyword>
<dbReference type="RefSeq" id="WP_159015188.1">
    <property type="nucleotide sequence ID" value="NZ_JARAYT010000035.1"/>
</dbReference>
<reference evidence="2 3" key="1">
    <citation type="journal article" date="2023" name="Microb. Genom.">
        <title>Mesoterricola silvestris gen. nov., sp. nov., Mesoterricola sediminis sp. nov., Geothrix oryzae sp. nov., Geothrix edaphica sp. nov., Geothrix rubra sp. nov., and Geothrix limicola sp. nov., six novel members of Acidobacteriota isolated from soils.</title>
        <authorList>
            <person name="Weisberg A.J."/>
            <person name="Pearce E."/>
            <person name="Kramer C.G."/>
            <person name="Chang J.H."/>
            <person name="Clarke C.R."/>
        </authorList>
    </citation>
    <scope>NUCLEOTIDE SEQUENCE [LARGE SCALE GENOMIC DNA]</scope>
    <source>
        <strain evidence="2 3">ID09-01A</strain>
    </source>
</reference>
<dbReference type="EMBL" id="JARAYU010000038">
    <property type="protein sequence ID" value="MDX3706988.1"/>
    <property type="molecule type" value="Genomic_DNA"/>
</dbReference>
<accession>A0ABU4NW06</accession>
<evidence type="ECO:0000313" key="3">
    <source>
        <dbReference type="Proteomes" id="UP001271274"/>
    </source>
</evidence>